<keyword evidence="3" id="KW-0479">Metal-binding</keyword>
<comment type="cofactor">
    <cofactor evidence="1">
        <name>Zn(2+)</name>
        <dbReference type="ChEBI" id="CHEBI:29105"/>
    </cofactor>
</comment>
<evidence type="ECO:0000256" key="6">
    <source>
        <dbReference type="ARBA" id="ARBA00023049"/>
    </source>
</evidence>
<dbReference type="Pfam" id="PF07998">
    <property type="entry name" value="Peptidase_M54"/>
    <property type="match status" value="1"/>
</dbReference>
<dbReference type="PANTHER" id="PTHR15910">
    <property type="entry name" value="ARCHAEMETZINCIN"/>
    <property type="match status" value="1"/>
</dbReference>
<keyword evidence="2" id="KW-0645">Protease</keyword>
<reference evidence="9" key="1">
    <citation type="journal article" date="2023" name="Commun. Biol.">
        <title>Genome analysis of Parmales, the sister group of diatoms, reveals the evolutionary specialization of diatoms from phago-mixotrophs to photoautotrophs.</title>
        <authorList>
            <person name="Ban H."/>
            <person name="Sato S."/>
            <person name="Yoshikawa S."/>
            <person name="Yamada K."/>
            <person name="Nakamura Y."/>
            <person name="Ichinomiya M."/>
            <person name="Sato N."/>
            <person name="Blanc-Mathieu R."/>
            <person name="Endo H."/>
            <person name="Kuwata A."/>
            <person name="Ogata H."/>
        </authorList>
    </citation>
    <scope>NUCLEOTIDE SEQUENCE [LARGE SCALE GENOMIC DNA]</scope>
    <source>
        <strain evidence="9">NIES 3700</strain>
    </source>
</reference>
<dbReference type="Proteomes" id="UP001165122">
    <property type="component" value="Unassembled WGS sequence"/>
</dbReference>
<gene>
    <name evidence="8" type="ORF">TrLO_g6940</name>
</gene>
<dbReference type="EMBL" id="BRXW01000647">
    <property type="protein sequence ID" value="GMH71980.1"/>
    <property type="molecule type" value="Genomic_DNA"/>
</dbReference>
<evidence type="ECO:0000256" key="1">
    <source>
        <dbReference type="ARBA" id="ARBA00001947"/>
    </source>
</evidence>
<name>A0A9W7AQC3_9STRA</name>
<dbReference type="InterPro" id="IPR012962">
    <property type="entry name" value="Pept_M54_archaemetzincn"/>
</dbReference>
<evidence type="ECO:0000313" key="9">
    <source>
        <dbReference type="Proteomes" id="UP001165122"/>
    </source>
</evidence>
<evidence type="ECO:0000256" key="5">
    <source>
        <dbReference type="ARBA" id="ARBA00022833"/>
    </source>
</evidence>
<feature type="compositionally biased region" description="Basic and acidic residues" evidence="7">
    <location>
        <begin position="363"/>
        <end position="375"/>
    </location>
</feature>
<accession>A0A9W7AQC3</accession>
<dbReference type="PANTHER" id="PTHR15910:SF1">
    <property type="entry name" value="ARCHAEMETZINCIN-2"/>
    <property type="match status" value="1"/>
</dbReference>
<proteinExistence type="predicted"/>
<keyword evidence="5" id="KW-0862">Zinc</keyword>
<evidence type="ECO:0008006" key="10">
    <source>
        <dbReference type="Google" id="ProtNLM"/>
    </source>
</evidence>
<dbReference type="InterPro" id="IPR024079">
    <property type="entry name" value="MetalloPept_cat_dom_sf"/>
</dbReference>
<dbReference type="OrthoDB" id="194149at2759"/>
<evidence type="ECO:0000256" key="7">
    <source>
        <dbReference type="SAM" id="MobiDB-lite"/>
    </source>
</evidence>
<comment type="caution">
    <text evidence="8">The sequence shown here is derived from an EMBL/GenBank/DDBJ whole genome shotgun (WGS) entry which is preliminary data.</text>
</comment>
<dbReference type="GO" id="GO:0008237">
    <property type="term" value="F:metallopeptidase activity"/>
    <property type="evidence" value="ECO:0007669"/>
    <property type="project" value="UniProtKB-KW"/>
</dbReference>
<dbReference type="CDD" id="cd11375">
    <property type="entry name" value="Peptidase_M54"/>
    <property type="match status" value="1"/>
</dbReference>
<evidence type="ECO:0000256" key="4">
    <source>
        <dbReference type="ARBA" id="ARBA00022801"/>
    </source>
</evidence>
<keyword evidence="6" id="KW-0482">Metalloprotease</keyword>
<protein>
    <recommendedName>
        <fullName evidence="10">Archaemetzincin-2</fullName>
    </recommendedName>
</protein>
<dbReference type="AlphaFoldDB" id="A0A9W7AQC3"/>
<dbReference type="GO" id="GO:0046872">
    <property type="term" value="F:metal ion binding"/>
    <property type="evidence" value="ECO:0007669"/>
    <property type="project" value="UniProtKB-KW"/>
</dbReference>
<sequence length="580" mass="65351">MSKIKNKLHTSKKTRDDALKFPPKFTSMAETPENQPAFDISMSASLPKALPGDWLFDRKESGQTVSFYQRQIKPGGQYLVPNRTMNKILLVPIGKSFSSEIGHMFIPLLTRLCSDFFTGFEVEAYPTPISLKGVTRRENEYENLQYKIDEIFTKINKETSRDHKIYARLGITLEDIYPDDNWNFVYGQARMIERCGVFSFCRHSPLFNTGAKSTSIPHPVSLSKFLRRCAKTMTHEITHMLGIRHCIYYQCLMNGNNGGGERAAKSSFLCPVCLRKVSQMLSLSQSAPVNLKQRYKNIKEGWESVLATFEGSGEKGIENDVRWLEMKIEFMESMEGGGTPVCVECNDVPKFIGSDSDDSGSEEESKSKEESKTDDGAVSVEVPLIRSSTELINLLSTISGHSTLSFSSVHPPPSDSLASSIITYALPVNPPTLNTCYIPSMKLGKPGHPNIPNFLFNHLKVDRSAHFDWWMFPTAHVGKSLFSAPSKNIFMVKSKEEFRNLMDTNVYLLKGEERIAELNYSTLVMACIGEVPNLNGVRNVKVQAWISNVAKLTKERDVIEDATGWGARLPRCRIEDWMMH</sequence>
<dbReference type="SUPFAM" id="SSF55486">
    <property type="entry name" value="Metalloproteases ('zincins'), catalytic domain"/>
    <property type="match status" value="1"/>
</dbReference>
<feature type="region of interest" description="Disordered" evidence="7">
    <location>
        <begin position="352"/>
        <end position="378"/>
    </location>
</feature>
<organism evidence="8 9">
    <name type="scientific">Triparma laevis f. longispina</name>
    <dbReference type="NCBI Taxonomy" id="1714387"/>
    <lineage>
        <taxon>Eukaryota</taxon>
        <taxon>Sar</taxon>
        <taxon>Stramenopiles</taxon>
        <taxon>Ochrophyta</taxon>
        <taxon>Bolidophyceae</taxon>
        <taxon>Parmales</taxon>
        <taxon>Triparmaceae</taxon>
        <taxon>Triparma</taxon>
    </lineage>
</organism>
<keyword evidence="4" id="KW-0378">Hydrolase</keyword>
<dbReference type="Gene3D" id="3.40.390.10">
    <property type="entry name" value="Collagenase (Catalytic Domain)"/>
    <property type="match status" value="1"/>
</dbReference>
<keyword evidence="9" id="KW-1185">Reference proteome</keyword>
<evidence type="ECO:0000256" key="3">
    <source>
        <dbReference type="ARBA" id="ARBA00022723"/>
    </source>
</evidence>
<evidence type="ECO:0000256" key="2">
    <source>
        <dbReference type="ARBA" id="ARBA00022670"/>
    </source>
</evidence>
<evidence type="ECO:0000313" key="8">
    <source>
        <dbReference type="EMBL" id="GMH71980.1"/>
    </source>
</evidence>
<dbReference type="GO" id="GO:0006508">
    <property type="term" value="P:proteolysis"/>
    <property type="evidence" value="ECO:0007669"/>
    <property type="project" value="UniProtKB-KW"/>
</dbReference>